<dbReference type="Proteomes" id="UP001246858">
    <property type="component" value="Unassembled WGS sequence"/>
</dbReference>
<evidence type="ECO:0000313" key="2">
    <source>
        <dbReference type="Proteomes" id="UP001246858"/>
    </source>
</evidence>
<protein>
    <submittedName>
        <fullName evidence="1">Uncharacterized protein</fullName>
    </submittedName>
</protein>
<reference evidence="1" key="1">
    <citation type="submission" date="2023-07" db="EMBL/GenBank/DDBJ databases">
        <title>Sorghum-associated microbial communities from plants grown in Nebraska, USA.</title>
        <authorList>
            <person name="Schachtman D."/>
        </authorList>
    </citation>
    <scope>NUCLEOTIDE SEQUENCE</scope>
    <source>
        <strain evidence="1">2697</strain>
    </source>
</reference>
<dbReference type="EMBL" id="JAVDTF010000001">
    <property type="protein sequence ID" value="MDR6782326.1"/>
    <property type="molecule type" value="Genomic_DNA"/>
</dbReference>
<name>A0ACC6KTA1_9SPHI</name>
<proteinExistence type="predicted"/>
<comment type="caution">
    <text evidence="1">The sequence shown here is derived from an EMBL/GenBank/DDBJ whole genome shotgun (WGS) entry which is preliminary data.</text>
</comment>
<accession>A0ACC6KTA1</accession>
<keyword evidence="2" id="KW-1185">Reference proteome</keyword>
<gene>
    <name evidence="1" type="ORF">J2X78_000878</name>
</gene>
<organism evidence="1 2">
    <name type="scientific">Pedobacter africanus</name>
    <dbReference type="NCBI Taxonomy" id="151894"/>
    <lineage>
        <taxon>Bacteria</taxon>
        <taxon>Pseudomonadati</taxon>
        <taxon>Bacteroidota</taxon>
        <taxon>Sphingobacteriia</taxon>
        <taxon>Sphingobacteriales</taxon>
        <taxon>Sphingobacteriaceae</taxon>
        <taxon>Pedobacter</taxon>
    </lineage>
</organism>
<evidence type="ECO:0000313" key="1">
    <source>
        <dbReference type="EMBL" id="MDR6782326.1"/>
    </source>
</evidence>
<sequence length="34" mass="3980">MHNYDANSPYVIRIFMSKGGLYADYMWSICGLVY</sequence>